<dbReference type="Proteomes" id="UP000238083">
    <property type="component" value="Unassembled WGS sequence"/>
</dbReference>
<protein>
    <submittedName>
        <fullName evidence="2">Uncharacterized protein</fullName>
    </submittedName>
</protein>
<gene>
    <name evidence="2" type="ORF">CLV37_11523</name>
</gene>
<dbReference type="EMBL" id="PVZF01000015">
    <property type="protein sequence ID" value="PRY10759.1"/>
    <property type="molecule type" value="Genomic_DNA"/>
</dbReference>
<dbReference type="AlphaFoldDB" id="A0A2T0QXK6"/>
<reference evidence="2 3" key="1">
    <citation type="submission" date="2018-03" db="EMBL/GenBank/DDBJ databases">
        <title>Genomic Encyclopedia of Archaeal and Bacterial Type Strains, Phase II (KMG-II): from individual species to whole genera.</title>
        <authorList>
            <person name="Goeker M."/>
        </authorList>
    </citation>
    <scope>NUCLEOTIDE SEQUENCE [LARGE SCALE GENOMIC DNA]</scope>
    <source>
        <strain evidence="2 3">DSM 19711</strain>
    </source>
</reference>
<comment type="caution">
    <text evidence="2">The sequence shown here is derived from an EMBL/GenBank/DDBJ whole genome shotgun (WGS) entry which is preliminary data.</text>
</comment>
<keyword evidence="1" id="KW-0812">Transmembrane</keyword>
<dbReference type="RefSeq" id="WP_106214933.1">
    <property type="nucleotide sequence ID" value="NZ_PVZF01000015.1"/>
</dbReference>
<organism evidence="2 3">
    <name type="scientific">Kineococcus rhizosphaerae</name>
    <dbReference type="NCBI Taxonomy" id="559628"/>
    <lineage>
        <taxon>Bacteria</taxon>
        <taxon>Bacillati</taxon>
        <taxon>Actinomycetota</taxon>
        <taxon>Actinomycetes</taxon>
        <taxon>Kineosporiales</taxon>
        <taxon>Kineosporiaceae</taxon>
        <taxon>Kineococcus</taxon>
    </lineage>
</organism>
<dbReference type="PROSITE" id="PS51257">
    <property type="entry name" value="PROKAR_LIPOPROTEIN"/>
    <property type="match status" value="1"/>
</dbReference>
<name>A0A2T0QXK6_9ACTN</name>
<feature type="transmembrane region" description="Helical" evidence="1">
    <location>
        <begin position="12"/>
        <end position="30"/>
    </location>
</feature>
<keyword evidence="1" id="KW-1133">Transmembrane helix</keyword>
<keyword evidence="1" id="KW-0472">Membrane</keyword>
<evidence type="ECO:0000313" key="3">
    <source>
        <dbReference type="Proteomes" id="UP000238083"/>
    </source>
</evidence>
<evidence type="ECO:0000313" key="2">
    <source>
        <dbReference type="EMBL" id="PRY10759.1"/>
    </source>
</evidence>
<evidence type="ECO:0000256" key="1">
    <source>
        <dbReference type="SAM" id="Phobius"/>
    </source>
</evidence>
<accession>A0A2T0QXK6</accession>
<keyword evidence="3" id="KW-1185">Reference proteome</keyword>
<sequence length="62" mass="6600">MSEPTRGSRRRLVQYLVLLVCVVVGCVLLARGQDAWAWAAFGAAAGGVIAVAQSRRKEGGDR</sequence>
<feature type="transmembrane region" description="Helical" evidence="1">
    <location>
        <begin position="36"/>
        <end position="52"/>
    </location>
</feature>
<proteinExistence type="predicted"/>